<accession>A0A7C9NYW4</accession>
<proteinExistence type="predicted"/>
<dbReference type="EMBL" id="JAAFGW010000023">
    <property type="protein sequence ID" value="NDP47304.1"/>
    <property type="molecule type" value="Genomic_DNA"/>
</dbReference>
<sequence length="140" mass="15942">MTALDKITQRVNLHGDPDVAATPRPLLTLEEFFEGNDVVGSIGCNLETIPEPADFYALLLRIRKMKNVADVRAQVTAFNNRDWPCSDTIWIITSEPPEEVSTWFPEPLMPDDCWWGWVEGQSYEAMEMPPDMEPVGCLWN</sequence>
<gene>
    <name evidence="1" type="ORF">GZ085_02730</name>
</gene>
<organism evidence="1 2">
    <name type="scientific">Sulfuriferula multivorans</name>
    <dbReference type="NCBI Taxonomy" id="1559896"/>
    <lineage>
        <taxon>Bacteria</taxon>
        <taxon>Pseudomonadati</taxon>
        <taxon>Pseudomonadota</taxon>
        <taxon>Betaproteobacteria</taxon>
        <taxon>Nitrosomonadales</taxon>
        <taxon>Sulfuricellaceae</taxon>
        <taxon>Sulfuriferula</taxon>
    </lineage>
</organism>
<dbReference type="AlphaFoldDB" id="A0A7C9NYW4"/>
<reference evidence="1 2" key="1">
    <citation type="submission" date="2019-09" db="EMBL/GenBank/DDBJ databases">
        <title>H2 Metabolism Revealed by Metagenomic Analysis in Subglacial Sediment of East Antarctica.</title>
        <authorList>
            <person name="Yang Z."/>
            <person name="Zhang Y."/>
            <person name="Lv Y."/>
            <person name="Yan W."/>
            <person name="Xiao X."/>
            <person name="Sun B."/>
            <person name="Ma H."/>
        </authorList>
    </citation>
    <scope>NUCLEOTIDE SEQUENCE [LARGE SCALE GENOMIC DNA]</scope>
    <source>
        <strain evidence="1">Bin2_2</strain>
    </source>
</reference>
<evidence type="ECO:0000313" key="2">
    <source>
        <dbReference type="Proteomes" id="UP000483432"/>
    </source>
</evidence>
<evidence type="ECO:0000313" key="1">
    <source>
        <dbReference type="EMBL" id="NDP47304.1"/>
    </source>
</evidence>
<protein>
    <submittedName>
        <fullName evidence="1">Uncharacterized protein</fullName>
    </submittedName>
</protein>
<comment type="caution">
    <text evidence="1">The sequence shown here is derived from an EMBL/GenBank/DDBJ whole genome shotgun (WGS) entry which is preliminary data.</text>
</comment>
<dbReference type="Proteomes" id="UP000483432">
    <property type="component" value="Unassembled WGS sequence"/>
</dbReference>
<name>A0A7C9NYW4_9PROT</name>